<dbReference type="Pfam" id="PF09481">
    <property type="entry name" value="CRISPR_Cse1"/>
    <property type="match status" value="1"/>
</dbReference>
<proteinExistence type="predicted"/>
<dbReference type="NCBIfam" id="TIGR02548">
    <property type="entry name" value="casB_cse2"/>
    <property type="match status" value="1"/>
</dbReference>
<dbReference type="InterPro" id="IPR038287">
    <property type="entry name" value="Cse2_sf"/>
</dbReference>
<organism evidence="1 2">
    <name type="scientific">Streptomyces agglomeratus</name>
    <dbReference type="NCBI Taxonomy" id="285458"/>
    <lineage>
        <taxon>Bacteria</taxon>
        <taxon>Bacillati</taxon>
        <taxon>Actinomycetota</taxon>
        <taxon>Actinomycetes</taxon>
        <taxon>Kitasatosporales</taxon>
        <taxon>Streptomycetaceae</taxon>
        <taxon>Streptomyces</taxon>
    </lineage>
</organism>
<name>A0A1E5NYM1_9ACTN</name>
<evidence type="ECO:0000313" key="1">
    <source>
        <dbReference type="EMBL" id="OEJ21412.1"/>
    </source>
</evidence>
<dbReference type="STRING" id="285458.BGM19_38620"/>
<dbReference type="EMBL" id="MEHJ01000002">
    <property type="protein sequence ID" value="OEJ21412.1"/>
    <property type="molecule type" value="Genomic_DNA"/>
</dbReference>
<dbReference type="Gene3D" id="1.10.520.40">
    <property type="entry name" value="CRISPR-associated protein Cse2"/>
    <property type="match status" value="1"/>
</dbReference>
<sequence>MSIETSSLAHQPWVQVRDLSGQRSVVSGCTALEKADNFVLDAADPLEHAAIVRFLVAVICAAGLSPASENEYGHRCADASSMDWGKAAQWLGDHAGDVDLLDPQRPLFQDATLHEVPRPRALPARYLDLTAAGAMGRPLLADHRHLHAELPALSPARAAVLLLTQQMWAVGGRLRCSDAVYGPGSNYSSAAAACGKLIWLAQGTLATVLSWRTVPTPSPGIANWTYRARGSPGQRDEPTGELDALTWMPRRVLFTSDSDGLIDRAHFTQGWHRAAAMPGRPGSADLLFTDSGKPLPCTALKTPDDLVPAVERWWQAGEGSLPAHIRTATRLTGCPPPAMRVIGIATDRKKLLHIRDVTVPPDMLTDESAEDAARYLGTLRRKTDGRPLALTDLSGTILLTDPAFRHADERDRAHRAARAHHVLAPTLRDTAVERSRLYRVLTACAKEKDPSMTSLFVTAQTSAPSVTTFGEQMERRLHGIRASEDNRELLGQMRLWTSSLNTHNQASEAVTRDLPANYRDAALLTAALYAAHAQLHPQPFGRTPLPRLMRAFGNGQRYGPRHAPTETLMKHLLATTRPRLLLPTLTQLVRYAAAHEMTPSWSALAEDLAAWNTATRNQWAAMFYTSQPLNELNQIGTHA</sequence>
<evidence type="ECO:0008006" key="3">
    <source>
        <dbReference type="Google" id="ProtNLM"/>
    </source>
</evidence>
<reference evidence="1 2" key="1">
    <citation type="submission" date="2016-08" db="EMBL/GenBank/DDBJ databases">
        <title>Complete genome sequence of Streptomyces agglomeratus strain 6-3-2, a novel anti-MRSA actinomycete isolated from Wuli of Tebit, China.</title>
        <authorList>
            <person name="Chen X."/>
        </authorList>
    </citation>
    <scope>NUCLEOTIDE SEQUENCE [LARGE SCALE GENOMIC DNA]</scope>
    <source>
        <strain evidence="1 2">6-3-2</strain>
    </source>
</reference>
<dbReference type="Proteomes" id="UP000095759">
    <property type="component" value="Unassembled WGS sequence"/>
</dbReference>
<dbReference type="RefSeq" id="WP_069936118.1">
    <property type="nucleotide sequence ID" value="NZ_MEHJ01000002.1"/>
</dbReference>
<gene>
    <name evidence="1" type="ORF">AS594_38220</name>
</gene>
<accession>A0A1E5NYM1</accession>
<comment type="caution">
    <text evidence="1">The sequence shown here is derived from an EMBL/GenBank/DDBJ whole genome shotgun (WGS) entry which is preliminary data.</text>
</comment>
<dbReference type="InterPro" id="IPR013382">
    <property type="entry name" value="CRISPR-assoc_prot_Cse2"/>
</dbReference>
<dbReference type="InterPro" id="IPR013381">
    <property type="entry name" value="CRISPR-assoc_prot_Cse1"/>
</dbReference>
<dbReference type="Pfam" id="PF09485">
    <property type="entry name" value="CRISPR_Cse2"/>
    <property type="match status" value="1"/>
</dbReference>
<evidence type="ECO:0000313" key="2">
    <source>
        <dbReference type="Proteomes" id="UP000095759"/>
    </source>
</evidence>
<protein>
    <recommendedName>
        <fullName evidence="3">Type I-E CRISPR-associated protein Cse1/CasA</fullName>
    </recommendedName>
</protein>
<dbReference type="AlphaFoldDB" id="A0A1E5NYM1"/>
<dbReference type="OrthoDB" id="3187690at2"/>
<keyword evidence="2" id="KW-1185">Reference proteome</keyword>